<dbReference type="KEGG" id="stsi:A4E84_36580"/>
<dbReference type="EMBL" id="CP015098">
    <property type="protein sequence ID" value="AMW14518.1"/>
    <property type="molecule type" value="Genomic_DNA"/>
</dbReference>
<evidence type="ECO:0008006" key="4">
    <source>
        <dbReference type="Google" id="ProtNLM"/>
    </source>
</evidence>
<feature type="transmembrane region" description="Helical" evidence="1">
    <location>
        <begin position="44"/>
        <end position="62"/>
    </location>
</feature>
<sequence length="152" mass="17734">MPDVWIGLDANARRRNWWWTGFLTLICAGTAEATALSAPATERWWWVAGVGVFWLIALFYMVNRGYGRTLLTPNGMKFRTFVSRRSIRWDEITRIEKRRHQARSGEWWDLCAVRVHGRSLTIPGAFASSQWDADLEEQLVVIREYWSRTVDG</sequence>
<evidence type="ECO:0000313" key="3">
    <source>
        <dbReference type="Proteomes" id="UP000076096"/>
    </source>
</evidence>
<protein>
    <recommendedName>
        <fullName evidence="4">DUF304 domain-containing protein</fullName>
    </recommendedName>
</protein>
<gene>
    <name evidence="2" type="ORF">A4E84_36580</name>
</gene>
<evidence type="ECO:0000313" key="2">
    <source>
        <dbReference type="EMBL" id="AMW14518.1"/>
    </source>
</evidence>
<proteinExistence type="predicted"/>
<organism evidence="2 3">
    <name type="scientific">Streptomyces qaidamensis</name>
    <dbReference type="NCBI Taxonomy" id="1783515"/>
    <lineage>
        <taxon>Bacteria</taxon>
        <taxon>Bacillati</taxon>
        <taxon>Actinomycetota</taxon>
        <taxon>Actinomycetes</taxon>
        <taxon>Kitasatosporales</taxon>
        <taxon>Streptomycetaceae</taxon>
        <taxon>Streptomyces</taxon>
        <taxon>Streptomyces aurantiacus group</taxon>
    </lineage>
</organism>
<keyword evidence="1" id="KW-0472">Membrane</keyword>
<dbReference type="Proteomes" id="UP000076096">
    <property type="component" value="Chromosome"/>
</dbReference>
<keyword evidence="3" id="KW-1185">Reference proteome</keyword>
<dbReference type="AlphaFoldDB" id="A0A143CAU7"/>
<accession>A0A143CAU7</accession>
<evidence type="ECO:0000256" key="1">
    <source>
        <dbReference type="SAM" id="Phobius"/>
    </source>
</evidence>
<reference evidence="3" key="1">
    <citation type="submission" date="2016-04" db="EMBL/GenBank/DDBJ databases">
        <authorList>
            <person name="Zhang B."/>
        </authorList>
    </citation>
    <scope>NUCLEOTIDE SEQUENCE [LARGE SCALE GENOMIC DNA]</scope>
    <source>
        <strain evidence="3">S10</strain>
    </source>
</reference>
<keyword evidence="1" id="KW-1133">Transmembrane helix</keyword>
<keyword evidence="1" id="KW-0812">Transmembrane</keyword>
<dbReference type="RefSeq" id="WP_062930659.1">
    <property type="nucleotide sequence ID" value="NZ_CP015098.1"/>
</dbReference>
<name>A0A143CAU7_9ACTN</name>
<feature type="transmembrane region" description="Helical" evidence="1">
    <location>
        <begin position="17"/>
        <end position="38"/>
    </location>
</feature>